<dbReference type="RefSeq" id="WP_141824206.1">
    <property type="nucleotide sequence ID" value="NZ_BAAAQC010000009.1"/>
</dbReference>
<keyword evidence="1" id="KW-0472">Membrane</keyword>
<keyword evidence="1" id="KW-0812">Transmembrane</keyword>
<protein>
    <recommendedName>
        <fullName evidence="4">GGDEF domain-containing protein</fullName>
    </recommendedName>
</protein>
<dbReference type="OrthoDB" id="2168457at2"/>
<feature type="transmembrane region" description="Helical" evidence="1">
    <location>
        <begin position="35"/>
        <end position="54"/>
    </location>
</feature>
<evidence type="ECO:0008006" key="4">
    <source>
        <dbReference type="Google" id="ProtNLM"/>
    </source>
</evidence>
<feature type="transmembrane region" description="Helical" evidence="1">
    <location>
        <begin position="6"/>
        <end position="23"/>
    </location>
</feature>
<dbReference type="AlphaFoldDB" id="A0A543PLH2"/>
<name>A0A543PLH2_9MICO</name>
<feature type="transmembrane region" description="Helical" evidence="1">
    <location>
        <begin position="60"/>
        <end position="82"/>
    </location>
</feature>
<gene>
    <name evidence="2" type="ORF">FHX52_4133</name>
</gene>
<feature type="transmembrane region" description="Helical" evidence="1">
    <location>
        <begin position="94"/>
        <end position="114"/>
    </location>
</feature>
<evidence type="ECO:0000256" key="1">
    <source>
        <dbReference type="SAM" id="Phobius"/>
    </source>
</evidence>
<reference evidence="2 3" key="1">
    <citation type="submission" date="2019-06" db="EMBL/GenBank/DDBJ databases">
        <title>Sequencing the genomes of 1000 actinobacteria strains.</title>
        <authorList>
            <person name="Klenk H.-P."/>
        </authorList>
    </citation>
    <scope>NUCLEOTIDE SEQUENCE [LARGE SCALE GENOMIC DNA]</scope>
    <source>
        <strain evidence="2 3">DSM 21776</strain>
    </source>
</reference>
<proteinExistence type="predicted"/>
<keyword evidence="1" id="KW-1133">Transmembrane helix</keyword>
<feature type="transmembrane region" description="Helical" evidence="1">
    <location>
        <begin position="120"/>
        <end position="138"/>
    </location>
</feature>
<comment type="caution">
    <text evidence="2">The sequence shown here is derived from an EMBL/GenBank/DDBJ whole genome shotgun (WGS) entry which is preliminary data.</text>
</comment>
<evidence type="ECO:0000313" key="3">
    <source>
        <dbReference type="Proteomes" id="UP000320085"/>
    </source>
</evidence>
<accession>A0A543PLH2</accession>
<dbReference type="EMBL" id="VFQF01000003">
    <property type="protein sequence ID" value="TQN44911.1"/>
    <property type="molecule type" value="Genomic_DNA"/>
</dbReference>
<sequence>MLEPLFFALGVVNNLALISIFILRDRRLDLIQRYGWLYLLLALPATYAIVLARQEQQPPQYTIFLILYLAFLAVEALYDWVLKIPFRESMDWRLLVPYVALYISSSYGFVVMVWKDSVPGGLLMLLLTVGQFIANAVTHRRG</sequence>
<organism evidence="2 3">
    <name type="scientific">Humibacillus xanthopallidus</name>
    <dbReference type="NCBI Taxonomy" id="412689"/>
    <lineage>
        <taxon>Bacteria</taxon>
        <taxon>Bacillati</taxon>
        <taxon>Actinomycetota</taxon>
        <taxon>Actinomycetes</taxon>
        <taxon>Micrococcales</taxon>
        <taxon>Intrasporangiaceae</taxon>
        <taxon>Humibacillus</taxon>
    </lineage>
</organism>
<dbReference type="Proteomes" id="UP000320085">
    <property type="component" value="Unassembled WGS sequence"/>
</dbReference>
<evidence type="ECO:0000313" key="2">
    <source>
        <dbReference type="EMBL" id="TQN44911.1"/>
    </source>
</evidence>